<evidence type="ECO:0000313" key="3">
    <source>
        <dbReference type="Proteomes" id="UP000245765"/>
    </source>
</evidence>
<accession>A0A317F855</accession>
<evidence type="ECO:0000313" key="2">
    <source>
        <dbReference type="EMBL" id="PWS34139.1"/>
    </source>
</evidence>
<dbReference type="Gene3D" id="3.30.2020.40">
    <property type="entry name" value="Uncharacterised protein PF10387, DUF2442"/>
    <property type="match status" value="1"/>
</dbReference>
<feature type="region of interest" description="Disordered" evidence="1">
    <location>
        <begin position="1"/>
        <end position="28"/>
    </location>
</feature>
<dbReference type="EMBL" id="QGNA01000008">
    <property type="protein sequence ID" value="PWS34139.1"/>
    <property type="molecule type" value="Genomic_DNA"/>
</dbReference>
<name>A0A317F855_9PROT</name>
<feature type="compositionally biased region" description="Basic and acidic residues" evidence="1">
    <location>
        <begin position="18"/>
        <end position="28"/>
    </location>
</feature>
<reference evidence="3" key="1">
    <citation type="submission" date="2018-05" db="EMBL/GenBank/DDBJ databases">
        <authorList>
            <person name="Du Z."/>
            <person name="Wang X."/>
        </authorList>
    </citation>
    <scope>NUCLEOTIDE SEQUENCE [LARGE SCALE GENOMIC DNA]</scope>
    <source>
        <strain evidence="3">CQN31</strain>
    </source>
</reference>
<sequence length="165" mass="16950">MTCGPRRCRGQGSVKPSDSGRLEDRERTSDALACRARLRGPRAESAHDDAGRDRVIVRLTTGVEIGFAPRDAEGLAGATREELAVIEVEALGLGIHFPRLDADFHVPALLEGVLGSKAWMAARLGAAGGRARGGAKAAEGGGGLSGAGSGVVARRLPTGIECGID</sequence>
<organism evidence="2 3">
    <name type="scientific">Falsiroseomonas bella</name>
    <dbReference type="NCBI Taxonomy" id="2184016"/>
    <lineage>
        <taxon>Bacteria</taxon>
        <taxon>Pseudomonadati</taxon>
        <taxon>Pseudomonadota</taxon>
        <taxon>Alphaproteobacteria</taxon>
        <taxon>Acetobacterales</taxon>
        <taxon>Roseomonadaceae</taxon>
        <taxon>Falsiroseomonas</taxon>
    </lineage>
</organism>
<dbReference type="InterPro" id="IPR018841">
    <property type="entry name" value="DUF2442"/>
</dbReference>
<protein>
    <submittedName>
        <fullName evidence="2">DUF2442 domain-containing protein</fullName>
    </submittedName>
</protein>
<dbReference type="Pfam" id="PF10387">
    <property type="entry name" value="DUF2442"/>
    <property type="match status" value="1"/>
</dbReference>
<dbReference type="AlphaFoldDB" id="A0A317F855"/>
<gene>
    <name evidence="2" type="ORF">DFH01_26280</name>
</gene>
<keyword evidence="3" id="KW-1185">Reference proteome</keyword>
<dbReference type="OrthoDB" id="337884at2"/>
<proteinExistence type="predicted"/>
<evidence type="ECO:0000256" key="1">
    <source>
        <dbReference type="SAM" id="MobiDB-lite"/>
    </source>
</evidence>
<comment type="caution">
    <text evidence="2">The sequence shown here is derived from an EMBL/GenBank/DDBJ whole genome shotgun (WGS) entry which is preliminary data.</text>
</comment>
<dbReference type="Proteomes" id="UP000245765">
    <property type="component" value="Unassembled WGS sequence"/>
</dbReference>